<dbReference type="Pfam" id="PF07750">
    <property type="entry name" value="GcrA"/>
    <property type="match status" value="1"/>
</dbReference>
<evidence type="ECO:0000313" key="1">
    <source>
        <dbReference type="EMBL" id="CAB4140996.1"/>
    </source>
</evidence>
<sequence>MSASLNTRWSAESITAIRTLANEGHTGREIGLRFGVSRNTIIGVCYRNAISLGGTGTLTQKRVLNANVPTLAQKRKEARQRRAVRLKAPEPQVQNCTSPRFNTAPEGVPLTDLTRNQCRWPVTTALPHRFCGAHADGTYCEHHRSRAYRGFE</sequence>
<organism evidence="1">
    <name type="scientific">uncultured Caudovirales phage</name>
    <dbReference type="NCBI Taxonomy" id="2100421"/>
    <lineage>
        <taxon>Viruses</taxon>
        <taxon>Duplodnaviria</taxon>
        <taxon>Heunggongvirae</taxon>
        <taxon>Uroviricota</taxon>
        <taxon>Caudoviricetes</taxon>
        <taxon>Peduoviridae</taxon>
        <taxon>Maltschvirus</taxon>
        <taxon>Maltschvirus maltsch</taxon>
    </lineage>
</organism>
<dbReference type="EMBL" id="LR796383">
    <property type="protein sequence ID" value="CAB4140996.1"/>
    <property type="molecule type" value="Genomic_DNA"/>
</dbReference>
<reference evidence="1" key="1">
    <citation type="submission" date="2020-04" db="EMBL/GenBank/DDBJ databases">
        <authorList>
            <person name="Chiriac C."/>
            <person name="Salcher M."/>
            <person name="Ghai R."/>
            <person name="Kavagutti S V."/>
        </authorList>
    </citation>
    <scope>NUCLEOTIDE SEQUENCE</scope>
</reference>
<dbReference type="InterPro" id="IPR011681">
    <property type="entry name" value="GcrA"/>
</dbReference>
<proteinExistence type="predicted"/>
<gene>
    <name evidence="1" type="ORF">UFOVP399_65</name>
</gene>
<name>A0A6J5M775_9CAUD</name>
<protein>
    <submittedName>
        <fullName evidence="1">GcrA cell cycle regulator</fullName>
    </submittedName>
</protein>
<accession>A0A6J5M775</accession>